<comment type="caution">
    <text evidence="2">The sequence shown here is derived from an EMBL/GenBank/DDBJ whole genome shotgun (WGS) entry which is preliminary data.</text>
</comment>
<gene>
    <name evidence="2" type="ORF">E2C01_037975</name>
</gene>
<reference evidence="2 3" key="1">
    <citation type="submission" date="2019-05" db="EMBL/GenBank/DDBJ databases">
        <title>Another draft genome of Portunus trituberculatus and its Hox gene families provides insights of decapod evolution.</title>
        <authorList>
            <person name="Jeong J.-H."/>
            <person name="Song I."/>
            <person name="Kim S."/>
            <person name="Choi T."/>
            <person name="Kim D."/>
            <person name="Ryu S."/>
            <person name="Kim W."/>
        </authorList>
    </citation>
    <scope>NUCLEOTIDE SEQUENCE [LARGE SCALE GENOMIC DNA]</scope>
    <source>
        <tissue evidence="2">Muscle</tissue>
    </source>
</reference>
<accession>A0A5B7FGQ2</accession>
<feature type="region of interest" description="Disordered" evidence="1">
    <location>
        <begin position="1"/>
        <end position="88"/>
    </location>
</feature>
<feature type="compositionally biased region" description="Basic and acidic residues" evidence="1">
    <location>
        <begin position="62"/>
        <end position="76"/>
    </location>
</feature>
<protein>
    <submittedName>
        <fullName evidence="2">Uncharacterized protein</fullName>
    </submittedName>
</protein>
<organism evidence="2 3">
    <name type="scientific">Portunus trituberculatus</name>
    <name type="common">Swimming crab</name>
    <name type="synonym">Neptunus trituberculatus</name>
    <dbReference type="NCBI Taxonomy" id="210409"/>
    <lineage>
        <taxon>Eukaryota</taxon>
        <taxon>Metazoa</taxon>
        <taxon>Ecdysozoa</taxon>
        <taxon>Arthropoda</taxon>
        <taxon>Crustacea</taxon>
        <taxon>Multicrustacea</taxon>
        <taxon>Malacostraca</taxon>
        <taxon>Eumalacostraca</taxon>
        <taxon>Eucarida</taxon>
        <taxon>Decapoda</taxon>
        <taxon>Pleocyemata</taxon>
        <taxon>Brachyura</taxon>
        <taxon>Eubrachyura</taxon>
        <taxon>Portunoidea</taxon>
        <taxon>Portunidae</taxon>
        <taxon>Portuninae</taxon>
        <taxon>Portunus</taxon>
    </lineage>
</organism>
<keyword evidence="3" id="KW-1185">Reference proteome</keyword>
<sequence>MEKINIKAPVSPAPTGPCPVTTQPVNQSATHQAPEARADHTDNGHPRLTDAPLMSPAGYRSLHNDDQEAAAAERRPTPHARTAQLVDL</sequence>
<feature type="compositionally biased region" description="Basic and acidic residues" evidence="1">
    <location>
        <begin position="34"/>
        <end position="48"/>
    </location>
</feature>
<evidence type="ECO:0000313" key="3">
    <source>
        <dbReference type="Proteomes" id="UP000324222"/>
    </source>
</evidence>
<evidence type="ECO:0000313" key="2">
    <source>
        <dbReference type="EMBL" id="MPC44303.1"/>
    </source>
</evidence>
<feature type="compositionally biased region" description="Polar residues" evidence="1">
    <location>
        <begin position="20"/>
        <end position="31"/>
    </location>
</feature>
<dbReference type="Proteomes" id="UP000324222">
    <property type="component" value="Unassembled WGS sequence"/>
</dbReference>
<dbReference type="AlphaFoldDB" id="A0A5B7FGQ2"/>
<name>A0A5B7FGQ2_PORTR</name>
<proteinExistence type="predicted"/>
<dbReference type="EMBL" id="VSRR010006219">
    <property type="protein sequence ID" value="MPC44303.1"/>
    <property type="molecule type" value="Genomic_DNA"/>
</dbReference>
<evidence type="ECO:0000256" key="1">
    <source>
        <dbReference type="SAM" id="MobiDB-lite"/>
    </source>
</evidence>